<proteinExistence type="predicted"/>
<reference evidence="2" key="1">
    <citation type="submission" date="2020-03" db="EMBL/GenBank/DDBJ databases">
        <authorList>
            <person name="Weist P."/>
        </authorList>
    </citation>
    <scope>NUCLEOTIDE SEQUENCE</scope>
</reference>
<gene>
    <name evidence="2" type="ORF">PLEPLA_LOCUS45231</name>
</gene>
<evidence type="ECO:0000313" key="2">
    <source>
        <dbReference type="EMBL" id="CAB1457407.1"/>
    </source>
</evidence>
<evidence type="ECO:0000256" key="1">
    <source>
        <dbReference type="SAM" id="MobiDB-lite"/>
    </source>
</evidence>
<name>A0A9N7VY88_PLEPL</name>
<dbReference type="Proteomes" id="UP001153269">
    <property type="component" value="Unassembled WGS sequence"/>
</dbReference>
<keyword evidence="3" id="KW-1185">Reference proteome</keyword>
<sequence length="207" mass="23202">MAMRTIIIYPRTPTLNGLHTTTSGESRPGVNSQAAARWRMDAAGPLHCVVLLPLLPGDTHSQKQRFGLASESIVSPHRTRNGISPPPPSPMLPGRHRQRIHFERGTQNVEATPKHRANPYRPGAWLFTTDTEATLNRRAALIISPVVPVDRCTALCQSHRRLKHRCDWPKAASQCFSLRCDRHKVLTWEWMGASCYLRLGAALKRPV</sequence>
<dbReference type="EMBL" id="CADEAL010004340">
    <property type="protein sequence ID" value="CAB1457407.1"/>
    <property type="molecule type" value="Genomic_DNA"/>
</dbReference>
<evidence type="ECO:0000313" key="3">
    <source>
        <dbReference type="Proteomes" id="UP001153269"/>
    </source>
</evidence>
<feature type="region of interest" description="Disordered" evidence="1">
    <location>
        <begin position="70"/>
        <end position="95"/>
    </location>
</feature>
<organism evidence="2 3">
    <name type="scientific">Pleuronectes platessa</name>
    <name type="common">European plaice</name>
    <dbReference type="NCBI Taxonomy" id="8262"/>
    <lineage>
        <taxon>Eukaryota</taxon>
        <taxon>Metazoa</taxon>
        <taxon>Chordata</taxon>
        <taxon>Craniata</taxon>
        <taxon>Vertebrata</taxon>
        <taxon>Euteleostomi</taxon>
        <taxon>Actinopterygii</taxon>
        <taxon>Neopterygii</taxon>
        <taxon>Teleostei</taxon>
        <taxon>Neoteleostei</taxon>
        <taxon>Acanthomorphata</taxon>
        <taxon>Carangaria</taxon>
        <taxon>Pleuronectiformes</taxon>
        <taxon>Pleuronectoidei</taxon>
        <taxon>Pleuronectidae</taxon>
        <taxon>Pleuronectes</taxon>
    </lineage>
</organism>
<accession>A0A9N7VY88</accession>
<dbReference type="AlphaFoldDB" id="A0A9N7VY88"/>
<protein>
    <submittedName>
        <fullName evidence="2">Uncharacterized protein</fullName>
    </submittedName>
</protein>
<comment type="caution">
    <text evidence="2">The sequence shown here is derived from an EMBL/GenBank/DDBJ whole genome shotgun (WGS) entry which is preliminary data.</text>
</comment>